<dbReference type="Pfam" id="PF21006">
    <property type="entry name" value="NHase_beta_N"/>
    <property type="match status" value="1"/>
</dbReference>
<evidence type="ECO:0000256" key="1">
    <source>
        <dbReference type="ARBA" id="ARBA00004042"/>
    </source>
</evidence>
<dbReference type="GO" id="GO:0018822">
    <property type="term" value="F:nitrile hydratase activity"/>
    <property type="evidence" value="ECO:0007669"/>
    <property type="project" value="UniProtKB-EC"/>
</dbReference>
<organism evidence="8 9">
    <name type="scientific">Thioclava kandeliae</name>
    <dbReference type="NCBI Taxonomy" id="3070818"/>
    <lineage>
        <taxon>Bacteria</taxon>
        <taxon>Pseudomonadati</taxon>
        <taxon>Pseudomonadota</taxon>
        <taxon>Alphaproteobacteria</taxon>
        <taxon>Rhodobacterales</taxon>
        <taxon>Paracoccaceae</taxon>
        <taxon>Thioclava</taxon>
    </lineage>
</organism>
<dbReference type="InterPro" id="IPR024690">
    <property type="entry name" value="CN_hydtase_beta_dom_C"/>
</dbReference>
<reference evidence="8 9" key="1">
    <citation type="submission" date="2024-06" db="EMBL/GenBank/DDBJ databases">
        <title>Thioclava kandeliae sp. nov. from a rhizosphere soil sample of Kandelia candel in a mangrove.</title>
        <authorList>
            <person name="Mu T."/>
        </authorList>
    </citation>
    <scope>NUCLEOTIDE SEQUENCE [LARGE SCALE GENOMIC DNA]</scope>
    <source>
        <strain evidence="8 9">CPCC 100088</strain>
    </source>
</reference>
<evidence type="ECO:0000259" key="6">
    <source>
        <dbReference type="Pfam" id="PF02211"/>
    </source>
</evidence>
<dbReference type="EMBL" id="JAYWLC010000003">
    <property type="protein sequence ID" value="MER5171147.1"/>
    <property type="molecule type" value="Genomic_DNA"/>
</dbReference>
<comment type="caution">
    <text evidence="8">The sequence shown here is derived from an EMBL/GenBank/DDBJ whole genome shotgun (WGS) entry which is preliminary data.</text>
</comment>
<evidence type="ECO:0000256" key="2">
    <source>
        <dbReference type="ARBA" id="ARBA00009098"/>
    </source>
</evidence>
<evidence type="ECO:0000256" key="4">
    <source>
        <dbReference type="ARBA" id="ARBA00044877"/>
    </source>
</evidence>
<dbReference type="EC" id="4.2.1.84" evidence="5"/>
<dbReference type="InterPro" id="IPR042262">
    <property type="entry name" value="CN_hydtase_beta_C"/>
</dbReference>
<feature type="domain" description="Nitrile hydratase beta subunit-like N-terminal" evidence="7">
    <location>
        <begin position="1"/>
        <end position="99"/>
    </location>
</feature>
<proteinExistence type="inferred from homology"/>
<feature type="domain" description="Nitrile hydratase beta subunit" evidence="6">
    <location>
        <begin position="129"/>
        <end position="221"/>
    </location>
</feature>
<comment type="function">
    <text evidence="1 5">NHase catalyzes the hydration of various nitrile compounds to the corresponding amides.</text>
</comment>
<keyword evidence="3 5" id="KW-0456">Lyase</keyword>
<dbReference type="InterPro" id="IPR003168">
    <property type="entry name" value="Nitrile_hydratase_bsu"/>
</dbReference>
<dbReference type="Gene3D" id="1.10.472.20">
    <property type="entry name" value="Nitrile hydratase, beta subunit"/>
    <property type="match status" value="1"/>
</dbReference>
<dbReference type="RefSeq" id="WP_339114597.1">
    <property type="nucleotide sequence ID" value="NZ_JAYWLC010000003.1"/>
</dbReference>
<dbReference type="NCBIfam" id="TIGR03888">
    <property type="entry name" value="nitrile_beta"/>
    <property type="match status" value="1"/>
</dbReference>
<comment type="catalytic activity">
    <reaction evidence="4 5">
        <text>an aliphatic primary amide = an aliphatic nitrile + H2O</text>
        <dbReference type="Rhea" id="RHEA:12673"/>
        <dbReference type="ChEBI" id="CHEBI:15377"/>
        <dbReference type="ChEBI" id="CHEBI:65285"/>
        <dbReference type="ChEBI" id="CHEBI:80291"/>
        <dbReference type="EC" id="4.2.1.84"/>
    </reaction>
</comment>
<sequence>MNSVHDFGGMQGYGPVIPDDGNEPKFVHDWERGAFGLNLMLQVAGLFNADTSRHAMEKIEPIHYLTSPYYLHWMESYEDILVAKGIATREELRTGKATEPLPEWARNKELPPNEDLGKIVRGYIDTTGEARAPRKFGIGEKIRSVNNHPKGHTRLPAYARGRIGTITATREAFVYADQRAHSAGEDPQWIYSVRFDAEELWGADADGRGAVYLDLYEPYMQAL</sequence>
<evidence type="ECO:0000256" key="3">
    <source>
        <dbReference type="ARBA" id="ARBA00023239"/>
    </source>
</evidence>
<dbReference type="Gene3D" id="2.30.30.50">
    <property type="match status" value="1"/>
</dbReference>
<accession>A0ABV1SDZ9</accession>
<dbReference type="SUPFAM" id="SSF50090">
    <property type="entry name" value="Electron transport accessory proteins"/>
    <property type="match status" value="1"/>
</dbReference>
<evidence type="ECO:0000259" key="7">
    <source>
        <dbReference type="Pfam" id="PF21006"/>
    </source>
</evidence>
<dbReference type="InterPro" id="IPR049054">
    <property type="entry name" value="CN_hydtase_beta-like_N"/>
</dbReference>
<name>A0ABV1SDZ9_9RHOB</name>
<dbReference type="Proteomes" id="UP001438953">
    <property type="component" value="Unassembled WGS sequence"/>
</dbReference>
<dbReference type="InterPro" id="IPR008990">
    <property type="entry name" value="Elect_transpt_acc-like_dom_sf"/>
</dbReference>
<evidence type="ECO:0000256" key="5">
    <source>
        <dbReference type="PIRNR" id="PIRNR001427"/>
    </source>
</evidence>
<evidence type="ECO:0000313" key="8">
    <source>
        <dbReference type="EMBL" id="MER5171147.1"/>
    </source>
</evidence>
<keyword evidence="9" id="KW-1185">Reference proteome</keyword>
<dbReference type="Pfam" id="PF02211">
    <property type="entry name" value="NHase_beta_C"/>
    <property type="match status" value="1"/>
</dbReference>
<gene>
    <name evidence="8" type="primary">nthB</name>
    <name evidence="8" type="ORF">VSX56_05095</name>
</gene>
<evidence type="ECO:0000313" key="9">
    <source>
        <dbReference type="Proteomes" id="UP001438953"/>
    </source>
</evidence>
<protein>
    <recommendedName>
        <fullName evidence="5">Nitrile hydratase subunit beta</fullName>
        <shortName evidence="5">NHase</shortName>
        <ecNumber evidence="5">4.2.1.84</ecNumber>
    </recommendedName>
</protein>
<dbReference type="PIRSF" id="PIRSF001427">
    <property type="entry name" value="NHase_beta"/>
    <property type="match status" value="1"/>
</dbReference>
<comment type="similarity">
    <text evidence="2 5">Belongs to the nitrile hydratase subunit beta family.</text>
</comment>